<keyword evidence="2" id="KW-1185">Reference proteome</keyword>
<proteinExistence type="predicted"/>
<evidence type="ECO:0000313" key="2">
    <source>
        <dbReference type="Proteomes" id="UP000294752"/>
    </source>
</evidence>
<dbReference type="EMBL" id="SNZV01000007">
    <property type="protein sequence ID" value="TDS11885.1"/>
    <property type="molecule type" value="Genomic_DNA"/>
</dbReference>
<sequence>MAYTITFMKKKANHGYDVMLRFNEKIFNIIHKHITFY</sequence>
<dbReference type="AlphaFoldDB" id="A0A4R7CXR9"/>
<comment type="caution">
    <text evidence="1">The sequence shown here is derived from an EMBL/GenBank/DDBJ whole genome shotgun (WGS) entry which is preliminary data.</text>
</comment>
<name>A0A4R7CXR9_9SPHI</name>
<dbReference type="Proteomes" id="UP000294752">
    <property type="component" value="Unassembled WGS sequence"/>
</dbReference>
<protein>
    <submittedName>
        <fullName evidence="1">Uncharacterized protein</fullName>
    </submittedName>
</protein>
<evidence type="ECO:0000313" key="1">
    <source>
        <dbReference type="EMBL" id="TDS11885.1"/>
    </source>
</evidence>
<accession>A0A4R7CXR9</accession>
<gene>
    <name evidence="1" type="ORF">B0I21_107237</name>
</gene>
<organism evidence="1 2">
    <name type="scientific">Sphingobacterium paludis</name>
    <dbReference type="NCBI Taxonomy" id="1476465"/>
    <lineage>
        <taxon>Bacteria</taxon>
        <taxon>Pseudomonadati</taxon>
        <taxon>Bacteroidota</taxon>
        <taxon>Sphingobacteriia</taxon>
        <taxon>Sphingobacteriales</taxon>
        <taxon>Sphingobacteriaceae</taxon>
        <taxon>Sphingobacterium</taxon>
    </lineage>
</organism>
<reference evidence="1 2" key="1">
    <citation type="submission" date="2019-03" db="EMBL/GenBank/DDBJ databases">
        <title>Genomic Encyclopedia of Type Strains, Phase III (KMG-III): the genomes of soil and plant-associated and newly described type strains.</title>
        <authorList>
            <person name="Whitman W."/>
        </authorList>
    </citation>
    <scope>NUCLEOTIDE SEQUENCE [LARGE SCALE GENOMIC DNA]</scope>
    <source>
        <strain evidence="1 2">CGMCC 1.12801</strain>
    </source>
</reference>